<feature type="region of interest" description="Disordered" evidence="1">
    <location>
        <begin position="128"/>
        <end position="158"/>
    </location>
</feature>
<dbReference type="GO" id="GO:0016791">
    <property type="term" value="F:phosphatase activity"/>
    <property type="evidence" value="ECO:0007669"/>
    <property type="project" value="TreeGrafter"/>
</dbReference>
<feature type="compositionally biased region" description="Acidic residues" evidence="1">
    <location>
        <begin position="27"/>
        <end position="38"/>
    </location>
</feature>
<dbReference type="EMBL" id="JAVHNS010000003">
    <property type="protein sequence ID" value="KAK6360433.1"/>
    <property type="molecule type" value="Genomic_DNA"/>
</dbReference>
<evidence type="ECO:0000259" key="3">
    <source>
        <dbReference type="Pfam" id="PF00149"/>
    </source>
</evidence>
<evidence type="ECO:0000313" key="4">
    <source>
        <dbReference type="EMBL" id="KAK6360433.1"/>
    </source>
</evidence>
<feature type="transmembrane region" description="Helical" evidence="2">
    <location>
        <begin position="91"/>
        <end position="112"/>
    </location>
</feature>
<dbReference type="GO" id="GO:0005737">
    <property type="term" value="C:cytoplasm"/>
    <property type="evidence" value="ECO:0007669"/>
    <property type="project" value="TreeGrafter"/>
</dbReference>
<reference evidence="4 5" key="1">
    <citation type="submission" date="2019-10" db="EMBL/GenBank/DDBJ databases">
        <authorList>
            <person name="Palmer J.M."/>
        </authorList>
    </citation>
    <scope>NUCLEOTIDE SEQUENCE [LARGE SCALE GENOMIC DNA]</scope>
    <source>
        <strain evidence="4 5">TWF730</strain>
    </source>
</reference>
<feature type="compositionally biased region" description="Acidic residues" evidence="1">
    <location>
        <begin position="308"/>
        <end position="322"/>
    </location>
</feature>
<dbReference type="InterPro" id="IPR050126">
    <property type="entry name" value="Ap4A_hydrolase"/>
</dbReference>
<name>A0AAV9VFU7_9PEZI</name>
<dbReference type="InterPro" id="IPR004843">
    <property type="entry name" value="Calcineurin-like_PHP"/>
</dbReference>
<dbReference type="Pfam" id="PF00149">
    <property type="entry name" value="Metallophos"/>
    <property type="match status" value="1"/>
</dbReference>
<dbReference type="InterPro" id="IPR029052">
    <property type="entry name" value="Metallo-depent_PP-like"/>
</dbReference>
<gene>
    <name evidence="4" type="ORF">TWF730_006576</name>
</gene>
<keyword evidence="2" id="KW-0812">Transmembrane</keyword>
<keyword evidence="2" id="KW-1133">Transmembrane helix</keyword>
<feature type="region of interest" description="Disordered" evidence="1">
    <location>
        <begin position="272"/>
        <end position="357"/>
    </location>
</feature>
<dbReference type="AlphaFoldDB" id="A0AAV9VFU7"/>
<dbReference type="Proteomes" id="UP001373714">
    <property type="component" value="Unassembled WGS sequence"/>
</dbReference>
<dbReference type="PANTHER" id="PTHR42850:SF4">
    <property type="entry name" value="ZINC-DEPENDENT ENDOPOLYPHOSPHATASE"/>
    <property type="match status" value="1"/>
</dbReference>
<proteinExistence type="predicted"/>
<feature type="region of interest" description="Disordered" evidence="1">
    <location>
        <begin position="23"/>
        <end position="81"/>
    </location>
</feature>
<dbReference type="Gene3D" id="3.60.21.10">
    <property type="match status" value="1"/>
</dbReference>
<comment type="caution">
    <text evidence="4">The sequence shown here is derived from an EMBL/GenBank/DDBJ whole genome shotgun (WGS) entry which is preliminary data.</text>
</comment>
<evidence type="ECO:0000256" key="2">
    <source>
        <dbReference type="SAM" id="Phobius"/>
    </source>
</evidence>
<feature type="domain" description="Calcineurin-like phosphoesterase" evidence="3">
    <location>
        <begin position="190"/>
        <end position="336"/>
    </location>
</feature>
<organism evidence="4 5">
    <name type="scientific">Orbilia blumenaviensis</name>
    <dbReference type="NCBI Taxonomy" id="1796055"/>
    <lineage>
        <taxon>Eukaryota</taxon>
        <taxon>Fungi</taxon>
        <taxon>Dikarya</taxon>
        <taxon>Ascomycota</taxon>
        <taxon>Pezizomycotina</taxon>
        <taxon>Orbiliomycetes</taxon>
        <taxon>Orbiliales</taxon>
        <taxon>Orbiliaceae</taxon>
        <taxon>Orbilia</taxon>
    </lineage>
</organism>
<feature type="compositionally biased region" description="Polar residues" evidence="1">
    <location>
        <begin position="39"/>
        <end position="55"/>
    </location>
</feature>
<feature type="compositionally biased region" description="Basic and acidic residues" evidence="1">
    <location>
        <begin position="293"/>
        <end position="307"/>
    </location>
</feature>
<dbReference type="SUPFAM" id="SSF56300">
    <property type="entry name" value="Metallo-dependent phosphatases"/>
    <property type="match status" value="1"/>
</dbReference>
<accession>A0AAV9VFU7</accession>
<feature type="compositionally biased region" description="Basic residues" evidence="1">
    <location>
        <begin position="331"/>
        <end position="354"/>
    </location>
</feature>
<keyword evidence="5" id="KW-1185">Reference proteome</keyword>
<keyword evidence="2" id="KW-0472">Membrane</keyword>
<evidence type="ECO:0000313" key="5">
    <source>
        <dbReference type="Proteomes" id="UP001373714"/>
    </source>
</evidence>
<sequence>MKYEKIPTEDYDDDAQELSVELATNVDSDEERDIDINEEGSSSTNTPGVILSDNNKVGDAAPRKKGKFPPRNHSQSPLGVKKKRSKWVRHLHVFLFLLFTAVVVFTFLPSAVKKMIVWRHKKVYGGSCHDKDNSSGSEDINAESRSDKKTTNLLEDPSISYNPSTPYIQLSTLPSEYIPTPAEQKPQKHLIFIGDIHGMFDEFQELLKRLESKGFLDRAHIVLTGDFISKGPDSVPLLDALIAMNVSCVRGNHEDELMRVYWKLQKKAAGIESQEESDIEVKEIEGASSGSGSDHETEKPLGKRDDDKDKDDDDKDKDDDDKDKEHEHAEGHKKHKNKGKKKHKHRNKHRKKYKHSDIKLAKSLKPHHADFIDACPLILKLENVSNIGDIAVVHAGMMPGVELEHQKPSVVMNVRTFVKKKPTAGRKGLHWSKMWNEFMTRGPNRQKPLTVVYGHDARRGLDIKKYTKGLDTNCVRGGKLTALVVEGGKHGKTSIVNVKCRKYLD</sequence>
<protein>
    <recommendedName>
        <fullName evidence="3">Calcineurin-like phosphoesterase domain-containing protein</fullName>
    </recommendedName>
</protein>
<dbReference type="GO" id="GO:0000298">
    <property type="term" value="F:endopolyphosphatase activity"/>
    <property type="evidence" value="ECO:0007669"/>
    <property type="project" value="TreeGrafter"/>
</dbReference>
<dbReference type="PANTHER" id="PTHR42850">
    <property type="entry name" value="METALLOPHOSPHOESTERASE"/>
    <property type="match status" value="1"/>
</dbReference>
<dbReference type="GO" id="GO:0006798">
    <property type="term" value="P:polyphosphate catabolic process"/>
    <property type="evidence" value="ECO:0007669"/>
    <property type="project" value="TreeGrafter"/>
</dbReference>
<evidence type="ECO:0000256" key="1">
    <source>
        <dbReference type="SAM" id="MobiDB-lite"/>
    </source>
</evidence>